<dbReference type="RefSeq" id="WP_145637804.1">
    <property type="nucleotide sequence ID" value="NZ_VIWP01000003.1"/>
</dbReference>
<evidence type="ECO:0000313" key="2">
    <source>
        <dbReference type="EMBL" id="TWF54988.1"/>
    </source>
</evidence>
<accession>A0A561QX95</accession>
<gene>
    <name evidence="2" type="ORF">FHW37_103861</name>
</gene>
<feature type="signal peptide" evidence="1">
    <location>
        <begin position="1"/>
        <end position="45"/>
    </location>
</feature>
<reference evidence="2 3" key="1">
    <citation type="submission" date="2019-06" db="EMBL/GenBank/DDBJ databases">
        <title>Sorghum-associated microbial communities from plants grown in Nebraska, USA.</title>
        <authorList>
            <person name="Schachtman D."/>
        </authorList>
    </citation>
    <scope>NUCLEOTIDE SEQUENCE [LARGE SCALE GENOMIC DNA]</scope>
    <source>
        <strain evidence="2 3">1225</strain>
    </source>
</reference>
<sequence>MPIDTHNSGSLTGLPLHRRDLLRATVAVGGLAVLSSLAAPLSAAAADNDVQDFTQLSEFLTGYKLDPVLGGRFLTALAKRNATLKADMAALQQVIKQSGVANMDGFLALKADPALMKTATKIVSAWYLGVVGEPEDAELITYAESLMYRPTKGILTIPSYGPGPNAWGPKPDSKI</sequence>
<proteinExistence type="predicted"/>
<dbReference type="EMBL" id="VIWP01000003">
    <property type="protein sequence ID" value="TWF54988.1"/>
    <property type="molecule type" value="Genomic_DNA"/>
</dbReference>
<dbReference type="InterPro" id="IPR024651">
    <property type="entry name" value="FAD-SLDH_ssu"/>
</dbReference>
<organism evidence="2 3">
    <name type="scientific">Neorhizobium alkalisoli</name>
    <dbReference type="NCBI Taxonomy" id="528178"/>
    <lineage>
        <taxon>Bacteria</taxon>
        <taxon>Pseudomonadati</taxon>
        <taxon>Pseudomonadota</taxon>
        <taxon>Alphaproteobacteria</taxon>
        <taxon>Hyphomicrobiales</taxon>
        <taxon>Rhizobiaceae</taxon>
        <taxon>Rhizobium/Agrobacterium group</taxon>
        <taxon>Neorhizobium</taxon>
    </lineage>
</organism>
<dbReference type="OrthoDB" id="6162173at2"/>
<evidence type="ECO:0000256" key="1">
    <source>
        <dbReference type="SAM" id="SignalP"/>
    </source>
</evidence>
<keyword evidence="3" id="KW-1185">Reference proteome</keyword>
<dbReference type="Proteomes" id="UP000320653">
    <property type="component" value="Unassembled WGS sequence"/>
</dbReference>
<name>A0A561QX95_9HYPH</name>
<keyword evidence="1" id="KW-0732">Signal</keyword>
<protein>
    <submittedName>
        <fullName evidence="2">D-sorbitol dehydrogenase-like protein</fullName>
    </submittedName>
</protein>
<comment type="caution">
    <text evidence="2">The sequence shown here is derived from an EMBL/GenBank/DDBJ whole genome shotgun (WGS) entry which is preliminary data.</text>
</comment>
<feature type="chain" id="PRO_5021823147" evidence="1">
    <location>
        <begin position="46"/>
        <end position="175"/>
    </location>
</feature>
<evidence type="ECO:0000313" key="3">
    <source>
        <dbReference type="Proteomes" id="UP000320653"/>
    </source>
</evidence>
<dbReference type="AlphaFoldDB" id="A0A561QX95"/>
<dbReference type="InterPro" id="IPR006311">
    <property type="entry name" value="TAT_signal"/>
</dbReference>
<dbReference type="PROSITE" id="PS51318">
    <property type="entry name" value="TAT"/>
    <property type="match status" value="1"/>
</dbReference>
<dbReference type="Pfam" id="PF12318">
    <property type="entry name" value="FAD-SLDH"/>
    <property type="match status" value="1"/>
</dbReference>